<evidence type="ECO:0000313" key="1">
    <source>
        <dbReference type="EMBL" id="KAF2629918.1"/>
    </source>
</evidence>
<accession>A0ACB6S992</accession>
<name>A0ACB6S992_9PLEO</name>
<sequence>MEPRAGGLQGIVNRDAPLICKTFSRIIPQPSPNYSTYRLPIVSHIISCKPHSPSFALHPEDGALQRCSRKRLFDIFISLNARFYACFTPAFTPSSSSSSSSAFTSSTPPPPIKADDPDGTFNEDEERAAIASCILEIVAKTVPELSPSSPPIRRLREEIQEQLQHAQRFRLPTLNDAPDTRPSTNPAMDDLCLKVSTCDSSTW</sequence>
<gene>
    <name evidence="1" type="ORF">BU25DRAFT_456344</name>
</gene>
<keyword evidence="2" id="KW-1185">Reference proteome</keyword>
<proteinExistence type="predicted"/>
<protein>
    <submittedName>
        <fullName evidence="1">Uncharacterized protein</fullName>
    </submittedName>
</protein>
<organism evidence="1 2">
    <name type="scientific">Macroventuria anomochaeta</name>
    <dbReference type="NCBI Taxonomy" id="301207"/>
    <lineage>
        <taxon>Eukaryota</taxon>
        <taxon>Fungi</taxon>
        <taxon>Dikarya</taxon>
        <taxon>Ascomycota</taxon>
        <taxon>Pezizomycotina</taxon>
        <taxon>Dothideomycetes</taxon>
        <taxon>Pleosporomycetidae</taxon>
        <taxon>Pleosporales</taxon>
        <taxon>Pleosporineae</taxon>
        <taxon>Didymellaceae</taxon>
        <taxon>Macroventuria</taxon>
    </lineage>
</organism>
<dbReference type="Proteomes" id="UP000799754">
    <property type="component" value="Unassembled WGS sequence"/>
</dbReference>
<dbReference type="EMBL" id="MU006708">
    <property type="protein sequence ID" value="KAF2629918.1"/>
    <property type="molecule type" value="Genomic_DNA"/>
</dbReference>
<evidence type="ECO:0000313" key="2">
    <source>
        <dbReference type="Proteomes" id="UP000799754"/>
    </source>
</evidence>
<comment type="caution">
    <text evidence="1">The sequence shown here is derived from an EMBL/GenBank/DDBJ whole genome shotgun (WGS) entry which is preliminary data.</text>
</comment>
<reference evidence="1" key="1">
    <citation type="journal article" date="2020" name="Stud. Mycol.">
        <title>101 Dothideomycetes genomes: a test case for predicting lifestyles and emergence of pathogens.</title>
        <authorList>
            <person name="Haridas S."/>
            <person name="Albert R."/>
            <person name="Binder M."/>
            <person name="Bloem J."/>
            <person name="Labutti K."/>
            <person name="Salamov A."/>
            <person name="Andreopoulos B."/>
            <person name="Baker S."/>
            <person name="Barry K."/>
            <person name="Bills G."/>
            <person name="Bluhm B."/>
            <person name="Cannon C."/>
            <person name="Castanera R."/>
            <person name="Culley D."/>
            <person name="Daum C."/>
            <person name="Ezra D."/>
            <person name="Gonzalez J."/>
            <person name="Henrissat B."/>
            <person name="Kuo A."/>
            <person name="Liang C."/>
            <person name="Lipzen A."/>
            <person name="Lutzoni F."/>
            <person name="Magnuson J."/>
            <person name="Mondo S."/>
            <person name="Nolan M."/>
            <person name="Ohm R."/>
            <person name="Pangilinan J."/>
            <person name="Park H.-J."/>
            <person name="Ramirez L."/>
            <person name="Alfaro M."/>
            <person name="Sun H."/>
            <person name="Tritt A."/>
            <person name="Yoshinaga Y."/>
            <person name="Zwiers L.-H."/>
            <person name="Turgeon B."/>
            <person name="Goodwin S."/>
            <person name="Spatafora J."/>
            <person name="Crous P."/>
            <person name="Grigoriev I."/>
        </authorList>
    </citation>
    <scope>NUCLEOTIDE SEQUENCE</scope>
    <source>
        <strain evidence="1">CBS 525.71</strain>
    </source>
</reference>